<dbReference type="AlphaFoldDB" id="A0A101JUD6"/>
<comment type="caution">
    <text evidence="6">The sequence shown here is derived from an EMBL/GenBank/DDBJ whole genome shotgun (WGS) entry which is preliminary data.</text>
</comment>
<organism evidence="6 7">
    <name type="scientific">Chlorobium limicola</name>
    <dbReference type="NCBI Taxonomy" id="1092"/>
    <lineage>
        <taxon>Bacteria</taxon>
        <taxon>Pseudomonadati</taxon>
        <taxon>Chlorobiota</taxon>
        <taxon>Chlorobiia</taxon>
        <taxon>Chlorobiales</taxon>
        <taxon>Chlorobiaceae</taxon>
        <taxon>Chlorobium/Pelodictyon group</taxon>
        <taxon>Chlorobium</taxon>
    </lineage>
</organism>
<evidence type="ECO:0000256" key="3">
    <source>
        <dbReference type="ARBA" id="ARBA00023004"/>
    </source>
</evidence>
<evidence type="ECO:0000256" key="1">
    <source>
        <dbReference type="ARBA" id="ARBA00022485"/>
    </source>
</evidence>
<keyword evidence="4" id="KW-0411">Iron-sulfur</keyword>
<accession>A0A101JUD6</accession>
<name>A0A101JUD6_CHLLI</name>
<dbReference type="Pfam" id="PF13247">
    <property type="entry name" value="Fer4_11"/>
    <property type="match status" value="1"/>
</dbReference>
<dbReference type="PROSITE" id="PS51379">
    <property type="entry name" value="4FE4S_FER_2"/>
    <property type="match status" value="3"/>
</dbReference>
<evidence type="ECO:0000259" key="5">
    <source>
        <dbReference type="PROSITE" id="PS51379"/>
    </source>
</evidence>
<reference evidence="6 7" key="1">
    <citation type="submission" date="2015-10" db="EMBL/GenBank/DDBJ databases">
        <title>Draft Genome Sequence of Chlorobium limicola strain Frasassi Growing under Artificial Lighting in the Frasassi Cave System.</title>
        <authorList>
            <person name="Mansor M."/>
            <person name="Macalady J."/>
        </authorList>
    </citation>
    <scope>NUCLEOTIDE SEQUENCE [LARGE SCALE GENOMIC DNA]</scope>
    <source>
        <strain evidence="6 7">Frasassi</strain>
    </source>
</reference>
<dbReference type="Pfam" id="PF12800">
    <property type="entry name" value="Fer4_4"/>
    <property type="match status" value="1"/>
</dbReference>
<evidence type="ECO:0000313" key="7">
    <source>
        <dbReference type="Proteomes" id="UP000053937"/>
    </source>
</evidence>
<dbReference type="RefSeq" id="WP_059138115.1">
    <property type="nucleotide sequence ID" value="NZ_LMBR01000002.1"/>
</dbReference>
<feature type="domain" description="4Fe-4S ferredoxin-type" evidence="5">
    <location>
        <begin position="7"/>
        <end position="36"/>
    </location>
</feature>
<dbReference type="PANTHER" id="PTHR43177:SF3">
    <property type="entry name" value="PROTEIN NRFC HOMOLOG"/>
    <property type="match status" value="1"/>
</dbReference>
<dbReference type="InterPro" id="IPR017896">
    <property type="entry name" value="4Fe4S_Fe-S-bd"/>
</dbReference>
<dbReference type="GO" id="GO:0046872">
    <property type="term" value="F:metal ion binding"/>
    <property type="evidence" value="ECO:0007669"/>
    <property type="project" value="UniProtKB-KW"/>
</dbReference>
<evidence type="ECO:0000313" key="6">
    <source>
        <dbReference type="EMBL" id="KUL33113.1"/>
    </source>
</evidence>
<keyword evidence="2" id="KW-0479">Metal-binding</keyword>
<dbReference type="PROSITE" id="PS00198">
    <property type="entry name" value="4FE4S_FER_1"/>
    <property type="match status" value="1"/>
</dbReference>
<dbReference type="PANTHER" id="PTHR43177">
    <property type="entry name" value="PROTEIN NRFC"/>
    <property type="match status" value="1"/>
</dbReference>
<dbReference type="GO" id="GO:0051539">
    <property type="term" value="F:4 iron, 4 sulfur cluster binding"/>
    <property type="evidence" value="ECO:0007669"/>
    <property type="project" value="UniProtKB-KW"/>
</dbReference>
<feature type="domain" description="4Fe-4S ferredoxin-type" evidence="5">
    <location>
        <begin position="84"/>
        <end position="113"/>
    </location>
</feature>
<dbReference type="InterPro" id="IPR017900">
    <property type="entry name" value="4Fe4S_Fe_S_CS"/>
</dbReference>
<keyword evidence="7" id="KW-1185">Reference proteome</keyword>
<feature type="domain" description="4Fe-4S ferredoxin-type" evidence="5">
    <location>
        <begin position="50"/>
        <end position="83"/>
    </location>
</feature>
<dbReference type="Gene3D" id="3.30.70.20">
    <property type="match status" value="2"/>
</dbReference>
<protein>
    <submittedName>
        <fullName evidence="6">Tetrathionate reductase</fullName>
    </submittedName>
</protein>
<proteinExistence type="predicted"/>
<evidence type="ECO:0000256" key="4">
    <source>
        <dbReference type="ARBA" id="ARBA00023014"/>
    </source>
</evidence>
<dbReference type="InterPro" id="IPR050954">
    <property type="entry name" value="ET_IronSulfur_Cluster-Binding"/>
</dbReference>
<dbReference type="EMBL" id="LMBR01000002">
    <property type="protein sequence ID" value="KUL33113.1"/>
    <property type="molecule type" value="Genomic_DNA"/>
</dbReference>
<gene>
    <name evidence="6" type="ORF">ASB62_00375</name>
</gene>
<evidence type="ECO:0000256" key="2">
    <source>
        <dbReference type="ARBA" id="ARBA00022723"/>
    </source>
</evidence>
<sequence length="188" mass="20912">MSNKKNYGMVIDTRVCVGCSACVYACKQENNVPEGYCRDWVVQESGGEYPKLTMENRSERCQHCENAPCVTYCPTRASHYAEDGTVQINRSLCTGCKACMAACPYDARYVHPEGYVDKCSLCKHRIEQGLETACVSICPTGSLNLVDFNNMDEKTKELLKGKIVYRQKEHAGTEPSLQWISASNKPGA</sequence>
<dbReference type="SUPFAM" id="SSF54862">
    <property type="entry name" value="4Fe-4S ferredoxins"/>
    <property type="match status" value="1"/>
</dbReference>
<dbReference type="Proteomes" id="UP000053937">
    <property type="component" value="Unassembled WGS sequence"/>
</dbReference>
<keyword evidence="1" id="KW-0004">4Fe-4S</keyword>
<dbReference type="OrthoDB" id="9779457at2"/>
<keyword evidence="3" id="KW-0408">Iron</keyword>
<dbReference type="CDD" id="cd10551">
    <property type="entry name" value="PsrB"/>
    <property type="match status" value="1"/>
</dbReference>